<name>R4TGE5_9CAUD</name>
<protein>
    <submittedName>
        <fullName evidence="1">Uncharacterized protein</fullName>
    </submittedName>
</protein>
<sequence>MSDVRFDVNQGGSPMLIISTTDPAGKIELVLSTEELKDLLKSGMSVLTGDHSA</sequence>
<keyword evidence="2" id="KW-1185">Reference proteome</keyword>
<dbReference type="GeneID" id="16194248"/>
<reference evidence="1 2" key="1">
    <citation type="submission" date="2012-12" db="EMBL/GenBank/DDBJ databases">
        <authorList>
            <person name="Sencilo A."/>
            <person name="Jacobs-Sera D."/>
            <person name="Russell D.A."/>
            <person name="Ko C."/>
            <person name="Atanasova N."/>
            <person name="Osterlund E."/>
            <person name="Oksanen H.M."/>
            <person name="Bamford D.H."/>
            <person name="Hatfull G.F."/>
            <person name="Roine E."/>
            <person name="Hendrix R.W."/>
        </authorList>
    </citation>
    <scope>NUCLEOTIDE SEQUENCE [LARGE SCALE GENOMIC DNA]</scope>
</reference>
<accession>R4TGE5</accession>
<evidence type="ECO:0000313" key="2">
    <source>
        <dbReference type="Proteomes" id="UP000203449"/>
    </source>
</evidence>
<dbReference type="RefSeq" id="YP_008058747.1">
    <property type="nucleotide sequence ID" value="NC_021322.1"/>
</dbReference>
<proteinExistence type="predicted"/>
<gene>
    <name evidence="1" type="primary">57</name>
    <name evidence="1" type="ORF">HHTV1_57</name>
</gene>
<organism evidence="1 2">
    <name type="scientific">Haloarcula hispanica tailed virus 1</name>
    <dbReference type="NCBI Taxonomy" id="1273750"/>
    <lineage>
        <taxon>Viruses</taxon>
        <taxon>Duplodnaviria</taxon>
        <taxon>Heunggongvirae</taxon>
        <taxon>Uroviricota</taxon>
        <taxon>Caudoviricetes</taxon>
        <taxon>Madisaviridae</taxon>
        <taxon>Clampvirus</taxon>
        <taxon>Clampvirus italiense</taxon>
        <taxon>Clampvirus HHTV1</taxon>
    </lineage>
</organism>
<evidence type="ECO:0000313" key="1">
    <source>
        <dbReference type="EMBL" id="AGM11311.1"/>
    </source>
</evidence>
<dbReference type="Proteomes" id="UP000203449">
    <property type="component" value="Segment"/>
</dbReference>
<dbReference type="EMBL" id="KC292025">
    <property type="protein sequence ID" value="AGM11311.1"/>
    <property type="molecule type" value="Genomic_DNA"/>
</dbReference>
<dbReference type="KEGG" id="vg:16194248"/>